<evidence type="ECO:0000313" key="4">
    <source>
        <dbReference type="Proteomes" id="UP001623232"/>
    </source>
</evidence>
<name>A0ABZ2XP45_9RHOB</name>
<sequence>MTHGDLRLTVETLLDTKVTGLRPLHGGNLSIVTEVELGDGRHIVAKTGTLVDREARMLDAMAAAGARVPQVLKVSPGLILMERLEEIPANSLGWQDLGHMLRHLHTPRQRAFGWQYDYAFGPVTIANTQTTNWPRFWCENRLLAGLDTLPLDLSRRVEHLAHQLVDHLPESPPVSLLHGDLWVGNILFSTGPSAWLIDPACYHGHAEVDLAMLSLFAKPDPAFFVAYGPLAPGYARREAIYQLWPALVHLRLFGSGYRPMVETRLNRLGV</sequence>
<dbReference type="InterPro" id="IPR016477">
    <property type="entry name" value="Fructo-/Ketosamine-3-kinase"/>
</dbReference>
<dbReference type="PIRSF" id="PIRSF006221">
    <property type="entry name" value="Ketosamine-3-kinase"/>
    <property type="match status" value="1"/>
</dbReference>
<evidence type="ECO:0000256" key="1">
    <source>
        <dbReference type="ARBA" id="ARBA00009460"/>
    </source>
</evidence>
<proteinExistence type="inferred from homology"/>
<dbReference type="GO" id="GO:0016301">
    <property type="term" value="F:kinase activity"/>
    <property type="evidence" value="ECO:0007669"/>
    <property type="project" value="UniProtKB-KW"/>
</dbReference>
<dbReference type="Gene3D" id="3.30.200.20">
    <property type="entry name" value="Phosphorylase Kinase, domain 1"/>
    <property type="match status" value="1"/>
</dbReference>
<accession>A0ABZ2XP45</accession>
<dbReference type="PANTHER" id="PTHR12149">
    <property type="entry name" value="FRUCTOSAMINE 3 KINASE-RELATED PROTEIN"/>
    <property type="match status" value="1"/>
</dbReference>
<evidence type="ECO:0000256" key="2">
    <source>
        <dbReference type="PIRNR" id="PIRNR006221"/>
    </source>
</evidence>
<dbReference type="Pfam" id="PF03881">
    <property type="entry name" value="Fructosamin_kin"/>
    <property type="match status" value="1"/>
</dbReference>
<organism evidence="3 4">
    <name type="scientific">Aliisedimentitalea scapharcae</name>
    <dbReference type="NCBI Taxonomy" id="1524259"/>
    <lineage>
        <taxon>Bacteria</taxon>
        <taxon>Pseudomonadati</taxon>
        <taxon>Pseudomonadota</taxon>
        <taxon>Alphaproteobacteria</taxon>
        <taxon>Rhodobacterales</taxon>
        <taxon>Roseobacteraceae</taxon>
        <taxon>Aliisedimentitalea</taxon>
    </lineage>
</organism>
<dbReference type="Proteomes" id="UP001623232">
    <property type="component" value="Chromosome"/>
</dbReference>
<keyword evidence="2 3" id="KW-0418">Kinase</keyword>
<keyword evidence="4" id="KW-1185">Reference proteome</keyword>
<dbReference type="SUPFAM" id="SSF56112">
    <property type="entry name" value="Protein kinase-like (PK-like)"/>
    <property type="match status" value="1"/>
</dbReference>
<dbReference type="Gene3D" id="3.90.1200.10">
    <property type="match status" value="1"/>
</dbReference>
<keyword evidence="2" id="KW-0808">Transferase</keyword>
<dbReference type="RefSeq" id="WP_406644918.1">
    <property type="nucleotide sequence ID" value="NZ_CP123584.1"/>
</dbReference>
<gene>
    <name evidence="3" type="ORF">QEZ52_13610</name>
</gene>
<dbReference type="InterPro" id="IPR011009">
    <property type="entry name" value="Kinase-like_dom_sf"/>
</dbReference>
<protein>
    <submittedName>
        <fullName evidence="3">Fructosamine kinase family protein</fullName>
    </submittedName>
</protein>
<evidence type="ECO:0000313" key="3">
    <source>
        <dbReference type="EMBL" id="WZK87642.1"/>
    </source>
</evidence>
<dbReference type="PANTHER" id="PTHR12149:SF8">
    <property type="entry name" value="PROTEIN-RIBULOSAMINE 3-KINASE"/>
    <property type="match status" value="1"/>
</dbReference>
<dbReference type="EMBL" id="CP123584">
    <property type="protein sequence ID" value="WZK87642.1"/>
    <property type="molecule type" value="Genomic_DNA"/>
</dbReference>
<comment type="similarity">
    <text evidence="1 2">Belongs to the fructosamine kinase family.</text>
</comment>
<reference evidence="3 4" key="1">
    <citation type="submission" date="2023-04" db="EMBL/GenBank/DDBJ databases">
        <title>Complete genome sequence of Alisedimentitalea scapharcae.</title>
        <authorList>
            <person name="Rong J.-C."/>
            <person name="Yi M.-L."/>
            <person name="Zhao Q."/>
        </authorList>
    </citation>
    <scope>NUCLEOTIDE SEQUENCE [LARGE SCALE GENOMIC DNA]</scope>
    <source>
        <strain evidence="3 4">KCTC 42119</strain>
    </source>
</reference>